<dbReference type="GO" id="GO:0016810">
    <property type="term" value="F:hydrolase activity, acting on carbon-nitrogen (but not peptide) bonds"/>
    <property type="evidence" value="ECO:0007669"/>
    <property type="project" value="InterPro"/>
</dbReference>
<evidence type="ECO:0000313" key="2">
    <source>
        <dbReference type="EMBL" id="NHO68278.1"/>
    </source>
</evidence>
<evidence type="ECO:0000313" key="3">
    <source>
        <dbReference type="Proteomes" id="UP000787472"/>
    </source>
</evidence>
<organism evidence="2 3">
    <name type="scientific">Pseudomaricurvus hydrocarbonicus</name>
    <dbReference type="NCBI Taxonomy" id="1470433"/>
    <lineage>
        <taxon>Bacteria</taxon>
        <taxon>Pseudomonadati</taxon>
        <taxon>Pseudomonadota</taxon>
        <taxon>Gammaproteobacteria</taxon>
        <taxon>Cellvibrionales</taxon>
        <taxon>Cellvibrionaceae</taxon>
        <taxon>Pseudomaricurvus</taxon>
    </lineage>
</organism>
<dbReference type="EMBL" id="JAAONZ010000027">
    <property type="protein sequence ID" value="NHO68278.1"/>
    <property type="molecule type" value="Genomic_DNA"/>
</dbReference>
<gene>
    <name evidence="2" type="ORF">G8770_22230</name>
</gene>
<dbReference type="InterPro" id="IPR011059">
    <property type="entry name" value="Metal-dep_hydrolase_composite"/>
</dbReference>
<dbReference type="Pfam" id="PF01979">
    <property type="entry name" value="Amidohydro_1"/>
    <property type="match status" value="1"/>
</dbReference>
<dbReference type="InterPro" id="IPR051781">
    <property type="entry name" value="Metallo-dep_Hydrolase"/>
</dbReference>
<feature type="domain" description="Amidohydrolase-related" evidence="1">
    <location>
        <begin position="401"/>
        <end position="515"/>
    </location>
</feature>
<dbReference type="SUPFAM" id="SSF51338">
    <property type="entry name" value="Composite domain of metallo-dependent hydrolases"/>
    <property type="match status" value="1"/>
</dbReference>
<keyword evidence="3" id="KW-1185">Reference proteome</keyword>
<reference evidence="2" key="1">
    <citation type="submission" date="2020-03" db="EMBL/GenBank/DDBJ databases">
        <authorList>
            <person name="Guo F."/>
        </authorList>
    </citation>
    <scope>NUCLEOTIDE SEQUENCE</scope>
    <source>
        <strain evidence="2">JCM 30134</strain>
    </source>
</reference>
<protein>
    <submittedName>
        <fullName evidence="2">Amidohydrolase family protein</fullName>
    </submittedName>
</protein>
<dbReference type="AlphaFoldDB" id="A0A9E5MPU2"/>
<dbReference type="PANTHER" id="PTHR43135:SF3">
    <property type="entry name" value="ALPHA-D-RIBOSE 1-METHYLPHOSPHONATE 5-TRIPHOSPHATE DIPHOSPHATASE"/>
    <property type="match status" value="1"/>
</dbReference>
<dbReference type="InterPro" id="IPR032466">
    <property type="entry name" value="Metal_Hydrolase"/>
</dbReference>
<dbReference type="RefSeq" id="WP_167192131.1">
    <property type="nucleotide sequence ID" value="NZ_JAAONZ010000027.1"/>
</dbReference>
<evidence type="ECO:0000259" key="1">
    <source>
        <dbReference type="Pfam" id="PF01979"/>
    </source>
</evidence>
<comment type="caution">
    <text evidence="2">The sequence shown here is derived from an EMBL/GenBank/DDBJ whole genome shotgun (WGS) entry which is preliminary data.</text>
</comment>
<dbReference type="SUPFAM" id="SSF51556">
    <property type="entry name" value="Metallo-dependent hydrolases"/>
    <property type="match status" value="1"/>
</dbReference>
<dbReference type="Gene3D" id="3.20.20.140">
    <property type="entry name" value="Metal-dependent hydrolases"/>
    <property type="match status" value="1"/>
</dbReference>
<dbReference type="Gene3D" id="2.30.40.10">
    <property type="entry name" value="Urease, subunit C, domain 1"/>
    <property type="match status" value="1"/>
</dbReference>
<sequence>MNIKQIGRGLIATLVLPTLVWAGEFEPGEEIITQVVAMGIQPPTIAPPRGEESAGPYQRLVIQNANIIDGAGAPAQGPVTIVIENDRIVDLRGGGTGSMPVSDKQYGDNTRVIDATGKYVLPGFIDAHAHLGTPSHGLTGALTSPEYVNKLWLAHGVTTIREPGAFMGLEWTLKHKQLSDAGNISAPRMKVHALLPENMSSADAARKWVRAVHKKGADGIKFLGAAPDVIAAALDEAHKLNMKTMFHHSQVTVSRMNALDTARQGLDSMEHWYGLPEAMFRDKRVQQYPSDYNYNDEQDRFAEAGRLWTQTASPGSDVWQATIDEMVNLDFTLDPTMTIYEANRDLMRARQAEWMDDYAMPYINRAFQPNPHMHGSFHFDWTTEDEVAWKENYRLWMQFLNDYKNAGGRVTTGSDSGFIYGLYGFGYIRELELLQEAGFHPLEVIQAATLNGAELLGIAEETGSIQIGKKADLVIVNENPLTNFKVLYGTGHLKLNRDTHQLERTQGIVYTIKDGMVFDAKRMLQQVRDMVAERQALEADMAVRKP</sequence>
<name>A0A9E5MPU2_9GAMM</name>
<dbReference type="PANTHER" id="PTHR43135">
    <property type="entry name" value="ALPHA-D-RIBOSE 1-METHYLPHOSPHONATE 5-TRIPHOSPHATE DIPHOSPHATASE"/>
    <property type="match status" value="1"/>
</dbReference>
<dbReference type="InterPro" id="IPR006680">
    <property type="entry name" value="Amidohydro-rel"/>
</dbReference>
<accession>A0A9E5MPU2</accession>
<proteinExistence type="predicted"/>
<dbReference type="Proteomes" id="UP000787472">
    <property type="component" value="Unassembled WGS sequence"/>
</dbReference>